<reference evidence="6" key="1">
    <citation type="journal article" date="2019" name="Int. J. Syst. Evol. Microbiol.">
        <title>The Global Catalogue of Microorganisms (GCM) 10K type strain sequencing project: providing services to taxonomists for standard genome sequencing and annotation.</title>
        <authorList>
            <consortium name="The Broad Institute Genomics Platform"/>
            <consortium name="The Broad Institute Genome Sequencing Center for Infectious Disease"/>
            <person name="Wu L."/>
            <person name="Ma J."/>
        </authorList>
    </citation>
    <scope>NUCLEOTIDE SEQUENCE [LARGE SCALE GENOMIC DNA]</scope>
    <source>
        <strain evidence="6">KCTC 42586</strain>
    </source>
</reference>
<accession>A0ABW0CVM7</accession>
<evidence type="ECO:0000259" key="4">
    <source>
        <dbReference type="PROSITE" id="PS51462"/>
    </source>
</evidence>
<dbReference type="PANTHER" id="PTHR43046:SF12">
    <property type="entry name" value="GDP-MANNOSE MANNOSYL HYDROLASE"/>
    <property type="match status" value="1"/>
</dbReference>
<dbReference type="EMBL" id="JBHSKM010000045">
    <property type="protein sequence ID" value="MFC5220021.1"/>
    <property type="molecule type" value="Genomic_DNA"/>
</dbReference>
<dbReference type="SUPFAM" id="SSF55811">
    <property type="entry name" value="Nudix"/>
    <property type="match status" value="1"/>
</dbReference>
<keyword evidence="2 5" id="KW-0378">Hydrolase</keyword>
<keyword evidence="6" id="KW-1185">Reference proteome</keyword>
<dbReference type="Gene3D" id="3.90.79.10">
    <property type="entry name" value="Nucleoside Triphosphate Pyrophosphohydrolase"/>
    <property type="match status" value="1"/>
</dbReference>
<evidence type="ECO:0000313" key="6">
    <source>
        <dbReference type="Proteomes" id="UP001596263"/>
    </source>
</evidence>
<evidence type="ECO:0000313" key="5">
    <source>
        <dbReference type="EMBL" id="MFC5220021.1"/>
    </source>
</evidence>
<keyword evidence="3" id="KW-0460">Magnesium</keyword>
<gene>
    <name evidence="5" type="ORF">ACFPQ9_40040</name>
</gene>
<organism evidence="5 6">
    <name type="scientific">Streptomyces coerulescens</name>
    <dbReference type="NCBI Taxonomy" id="29304"/>
    <lineage>
        <taxon>Bacteria</taxon>
        <taxon>Bacillati</taxon>
        <taxon>Actinomycetota</taxon>
        <taxon>Actinomycetes</taxon>
        <taxon>Kitasatosporales</taxon>
        <taxon>Streptomycetaceae</taxon>
        <taxon>Streptomyces</taxon>
    </lineage>
</organism>
<evidence type="ECO:0000256" key="1">
    <source>
        <dbReference type="ARBA" id="ARBA00001946"/>
    </source>
</evidence>
<proteinExistence type="predicted"/>
<dbReference type="PANTHER" id="PTHR43046">
    <property type="entry name" value="GDP-MANNOSE MANNOSYL HYDROLASE"/>
    <property type="match status" value="1"/>
</dbReference>
<feature type="domain" description="Nudix hydrolase" evidence="4">
    <location>
        <begin position="1"/>
        <end position="138"/>
    </location>
</feature>
<dbReference type="GO" id="GO:0016787">
    <property type="term" value="F:hydrolase activity"/>
    <property type="evidence" value="ECO:0007669"/>
    <property type="project" value="UniProtKB-KW"/>
</dbReference>
<sequence>MREASRAIVLDADDRVLLLRYDENGGFWATPGGSLEEEDGGDHAAATVRELGEELGIDQQAIELGPQLAERSMDHMVGGHEVRQVERYFFTRVSAADVDPTRATQRDNIREHRWWTIPELHDTAETIYPLGFADLITDVLDNGAPVHACARAPVRPVVLTG</sequence>
<dbReference type="CDD" id="cd04685">
    <property type="entry name" value="NUDIX_Hydrolase"/>
    <property type="match status" value="1"/>
</dbReference>
<name>A0ABW0CVM7_STRCD</name>
<dbReference type="InterPro" id="IPR000086">
    <property type="entry name" value="NUDIX_hydrolase_dom"/>
</dbReference>
<dbReference type="PROSITE" id="PS51462">
    <property type="entry name" value="NUDIX"/>
    <property type="match status" value="1"/>
</dbReference>
<dbReference type="Proteomes" id="UP001596263">
    <property type="component" value="Unassembled WGS sequence"/>
</dbReference>
<dbReference type="Pfam" id="PF00293">
    <property type="entry name" value="NUDIX"/>
    <property type="match status" value="1"/>
</dbReference>
<evidence type="ECO:0000256" key="3">
    <source>
        <dbReference type="ARBA" id="ARBA00022842"/>
    </source>
</evidence>
<evidence type="ECO:0000256" key="2">
    <source>
        <dbReference type="ARBA" id="ARBA00022801"/>
    </source>
</evidence>
<dbReference type="InterPro" id="IPR015797">
    <property type="entry name" value="NUDIX_hydrolase-like_dom_sf"/>
</dbReference>
<protein>
    <submittedName>
        <fullName evidence="5">NUDIX hydrolase</fullName>
    </submittedName>
</protein>
<comment type="cofactor">
    <cofactor evidence="1">
        <name>Mg(2+)</name>
        <dbReference type="ChEBI" id="CHEBI:18420"/>
    </cofactor>
</comment>
<comment type="caution">
    <text evidence="5">The sequence shown here is derived from an EMBL/GenBank/DDBJ whole genome shotgun (WGS) entry which is preliminary data.</text>
</comment>
<dbReference type="RefSeq" id="WP_380864583.1">
    <property type="nucleotide sequence ID" value="NZ_JBHSKM010000045.1"/>
</dbReference>